<name>A0A848C206_9LACO</name>
<organism evidence="1 2">
    <name type="scientific">Ligilactobacillus agilis</name>
    <dbReference type="NCBI Taxonomy" id="1601"/>
    <lineage>
        <taxon>Bacteria</taxon>
        <taxon>Bacillati</taxon>
        <taxon>Bacillota</taxon>
        <taxon>Bacilli</taxon>
        <taxon>Lactobacillales</taxon>
        <taxon>Lactobacillaceae</taxon>
        <taxon>Ligilactobacillus</taxon>
    </lineage>
</organism>
<dbReference type="AlphaFoldDB" id="A0A848C206"/>
<accession>A0A848C206</accession>
<dbReference type="Proteomes" id="UP000563853">
    <property type="component" value="Unassembled WGS sequence"/>
</dbReference>
<protein>
    <submittedName>
        <fullName evidence="1">Uncharacterized protein</fullName>
    </submittedName>
</protein>
<dbReference type="EMBL" id="JABAFP010000028">
    <property type="protein sequence ID" value="NME42574.1"/>
    <property type="molecule type" value="Genomic_DNA"/>
</dbReference>
<evidence type="ECO:0000313" key="1">
    <source>
        <dbReference type="EMBL" id="NME42574.1"/>
    </source>
</evidence>
<proteinExistence type="predicted"/>
<comment type="caution">
    <text evidence="1">The sequence shown here is derived from an EMBL/GenBank/DDBJ whole genome shotgun (WGS) entry which is preliminary data.</text>
</comment>
<evidence type="ECO:0000313" key="2">
    <source>
        <dbReference type="Proteomes" id="UP000563853"/>
    </source>
</evidence>
<dbReference type="RefSeq" id="WP_170091794.1">
    <property type="nucleotide sequence ID" value="NZ_JABAFP010000028.1"/>
</dbReference>
<gene>
    <name evidence="1" type="ORF">HF863_07345</name>
</gene>
<sequence>MAKYKRSKQELQEQWDAQVRFIQKSVKEFDAGDESEARRIAASLRILFHETKQSKSLFKQLGLPLTFYSSGYLYTPSNLLSSWTLLNIEMGPRVFRYRAVLENPSRHFFMTFGDWWNEIIFDDHKNRFTRRDIILFIANQDGGAHVDPELKESYAMLTKMNSLGWSDSNEEAPANNPAYQAIRAIANELIISLNLSQQGLKNRRKQANKKFEMRIVDKAGRRYKWSETEMTYSVETLEIVHKDRVEKRTLYVDEYKNGLKVEYIGN</sequence>
<reference evidence="1 2" key="1">
    <citation type="submission" date="2020-04" db="EMBL/GenBank/DDBJ databases">
        <authorList>
            <person name="Hitch T.C.A."/>
            <person name="Wylensek D."/>
            <person name="Clavel T."/>
        </authorList>
    </citation>
    <scope>NUCLEOTIDE SEQUENCE [LARGE SCALE GENOMIC DNA]</scope>
    <source>
        <strain evidence="1 2">WCA-389-WT-5H1</strain>
    </source>
</reference>